<dbReference type="EMBL" id="JAUSVX010000021">
    <property type="protein sequence ID" value="MDQ0474213.1"/>
    <property type="molecule type" value="Genomic_DNA"/>
</dbReference>
<dbReference type="Proteomes" id="UP001242480">
    <property type="component" value="Unassembled WGS sequence"/>
</dbReference>
<name>A0ABU0JIW0_9HYPH</name>
<comment type="caution">
    <text evidence="2">The sequence shown here is derived from an EMBL/GenBank/DDBJ whole genome shotgun (WGS) entry which is preliminary data.</text>
</comment>
<keyword evidence="1" id="KW-0472">Membrane</keyword>
<sequence length="87" mass="9084">MPVILILLVLAAPLTVVVTRQLGRATTAAAGFAAGLVAGAGLLFDQPAWQPGTAVLGPAFPAWFALAMALVYLVCKLAADRWRRPLD</sequence>
<evidence type="ECO:0000313" key="3">
    <source>
        <dbReference type="Proteomes" id="UP001242480"/>
    </source>
</evidence>
<accession>A0ABU0JIW0</accession>
<keyword evidence="1" id="KW-1133">Transmembrane helix</keyword>
<reference evidence="2 3" key="1">
    <citation type="submission" date="2023-07" db="EMBL/GenBank/DDBJ databases">
        <title>Genomic Encyclopedia of Type Strains, Phase IV (KMG-IV): sequencing the most valuable type-strain genomes for metagenomic binning, comparative biology and taxonomic classification.</title>
        <authorList>
            <person name="Goeker M."/>
        </authorList>
    </citation>
    <scope>NUCLEOTIDE SEQUENCE [LARGE SCALE GENOMIC DNA]</scope>
    <source>
        <strain evidence="2 3">DSM 19619</strain>
    </source>
</reference>
<proteinExistence type="predicted"/>
<keyword evidence="3" id="KW-1185">Reference proteome</keyword>
<keyword evidence="1" id="KW-0812">Transmembrane</keyword>
<evidence type="ECO:0000256" key="1">
    <source>
        <dbReference type="SAM" id="Phobius"/>
    </source>
</evidence>
<gene>
    <name evidence="2" type="ORF">QO011_007253</name>
</gene>
<organism evidence="2 3">
    <name type="scientific">Labrys wisconsinensis</name>
    <dbReference type="NCBI Taxonomy" id="425677"/>
    <lineage>
        <taxon>Bacteria</taxon>
        <taxon>Pseudomonadati</taxon>
        <taxon>Pseudomonadota</taxon>
        <taxon>Alphaproteobacteria</taxon>
        <taxon>Hyphomicrobiales</taxon>
        <taxon>Xanthobacteraceae</taxon>
        <taxon>Labrys</taxon>
    </lineage>
</organism>
<feature type="transmembrane region" description="Helical" evidence="1">
    <location>
        <begin position="54"/>
        <end position="75"/>
    </location>
</feature>
<dbReference type="RefSeq" id="WP_307283455.1">
    <property type="nucleotide sequence ID" value="NZ_JAUSVX010000021.1"/>
</dbReference>
<evidence type="ECO:0000313" key="2">
    <source>
        <dbReference type="EMBL" id="MDQ0474213.1"/>
    </source>
</evidence>
<protein>
    <submittedName>
        <fullName evidence="2">Membrane protein</fullName>
    </submittedName>
</protein>